<name>A0A1V2IEB0_9ACTN</name>
<dbReference type="EMBL" id="MOMC01000016">
    <property type="protein sequence ID" value="ONH31415.1"/>
    <property type="molecule type" value="Genomic_DNA"/>
</dbReference>
<dbReference type="GO" id="GO:0003677">
    <property type="term" value="F:DNA binding"/>
    <property type="evidence" value="ECO:0007669"/>
    <property type="project" value="InterPro"/>
</dbReference>
<dbReference type="InterPro" id="IPR010982">
    <property type="entry name" value="Lambda_DNA-bd_dom_sf"/>
</dbReference>
<evidence type="ECO:0000259" key="1">
    <source>
        <dbReference type="PROSITE" id="PS50943"/>
    </source>
</evidence>
<dbReference type="OrthoDB" id="3217615at2"/>
<dbReference type="SUPFAM" id="SSF48452">
    <property type="entry name" value="TPR-like"/>
    <property type="match status" value="1"/>
</dbReference>
<dbReference type="Proteomes" id="UP000188929">
    <property type="component" value="Unassembled WGS sequence"/>
</dbReference>
<dbReference type="InterPro" id="IPR001387">
    <property type="entry name" value="Cro/C1-type_HTH"/>
</dbReference>
<feature type="domain" description="HTH cro/C1-type" evidence="1">
    <location>
        <begin position="15"/>
        <end position="68"/>
    </location>
</feature>
<gene>
    <name evidence="2" type="ORF">BL253_09205</name>
</gene>
<dbReference type="SMART" id="SM00530">
    <property type="entry name" value="HTH_XRE"/>
    <property type="match status" value="1"/>
</dbReference>
<accession>A0A1V2IEB0</accession>
<dbReference type="Pfam" id="PF13560">
    <property type="entry name" value="HTH_31"/>
    <property type="match status" value="1"/>
</dbReference>
<dbReference type="Gene3D" id="1.10.260.40">
    <property type="entry name" value="lambda repressor-like DNA-binding domains"/>
    <property type="match status" value="1"/>
</dbReference>
<dbReference type="AlphaFoldDB" id="A0A1V2IEB0"/>
<reference evidence="3" key="1">
    <citation type="submission" date="2016-10" db="EMBL/GenBank/DDBJ databases">
        <title>Frankia sp. NRRL B-16386 Genome sequencing.</title>
        <authorList>
            <person name="Ghodhbane-Gtari F."/>
            <person name="Swanson E."/>
            <person name="Gueddou A."/>
            <person name="Hezbri K."/>
            <person name="Ktari K."/>
            <person name="Nouioui I."/>
            <person name="Morris K."/>
            <person name="Simpson S."/>
            <person name="Abebe-Akele F."/>
            <person name="Thomas K."/>
            <person name="Gtari M."/>
            <person name="Tisa L.S."/>
        </authorList>
    </citation>
    <scope>NUCLEOTIDE SEQUENCE [LARGE SCALE GENOMIC DNA]</scope>
    <source>
        <strain evidence="3">NRRL B-16386</strain>
    </source>
</reference>
<dbReference type="STRING" id="1834516.BL253_09205"/>
<dbReference type="InterPro" id="IPR011990">
    <property type="entry name" value="TPR-like_helical_dom_sf"/>
</dbReference>
<evidence type="ECO:0000313" key="2">
    <source>
        <dbReference type="EMBL" id="ONH31415.1"/>
    </source>
</evidence>
<dbReference type="PROSITE" id="PS50943">
    <property type="entry name" value="HTH_CROC1"/>
    <property type="match status" value="1"/>
</dbReference>
<proteinExistence type="predicted"/>
<dbReference type="RefSeq" id="WP_076815530.1">
    <property type="nucleotide sequence ID" value="NZ_MOMC01000016.1"/>
</dbReference>
<dbReference type="CDD" id="cd00093">
    <property type="entry name" value="HTH_XRE"/>
    <property type="match status" value="1"/>
</dbReference>
<organism evidence="2 3">
    <name type="scientific">Pseudofrankia asymbiotica</name>
    <dbReference type="NCBI Taxonomy" id="1834516"/>
    <lineage>
        <taxon>Bacteria</taxon>
        <taxon>Bacillati</taxon>
        <taxon>Actinomycetota</taxon>
        <taxon>Actinomycetes</taxon>
        <taxon>Frankiales</taxon>
        <taxon>Frankiaceae</taxon>
        <taxon>Pseudofrankia</taxon>
    </lineage>
</organism>
<protein>
    <recommendedName>
        <fullName evidence="1">HTH cro/C1-type domain-containing protein</fullName>
    </recommendedName>
</protein>
<dbReference type="SUPFAM" id="SSF47413">
    <property type="entry name" value="lambda repressor-like DNA-binding domains"/>
    <property type="match status" value="1"/>
</dbReference>
<comment type="caution">
    <text evidence="2">The sequence shown here is derived from an EMBL/GenBank/DDBJ whole genome shotgun (WGS) entry which is preliminary data.</text>
</comment>
<keyword evidence="3" id="KW-1185">Reference proteome</keyword>
<evidence type="ECO:0000313" key="3">
    <source>
        <dbReference type="Proteomes" id="UP000188929"/>
    </source>
</evidence>
<sequence>MTADDDSKARLVLRIRALARARGLTLVQLAEAASYTPRYLTDVLSGRAVPSVKVVATLDRVLTAGGELVALRDQAAREQVARRHGLSIPEQPLPVVPGTGTVGAAVLSSDTVDTGGVPMPIDRRTLLSAGPLAAVLATAADTSRAIAAADPDPLTIDELEAEASAIAGRMFTVPHDVLFASTVQQWVQVDQLLTERLTLATRARLTLTAGYLALYTASLGGFLGHPQVRSRFLVLGRQYADDSGDPLLIGTVAGMQSRSAFRAGQYTKAAELAGAAIPTAHPYSRARLAANQAEALAAAGRPDRASDALATMRASMPHLPPMPGSSVWDAGEEAVYTALTCYRMGDAAGAVRHGSEALTAIHDDFQGLGYAHTAIGFGRILGDRPDPAAAAFEGERVLDIVKATPDA</sequence>